<dbReference type="GO" id="GO:0046872">
    <property type="term" value="F:metal ion binding"/>
    <property type="evidence" value="ECO:0007669"/>
    <property type="project" value="UniProtKB-KW"/>
</dbReference>
<dbReference type="GO" id="GO:0008252">
    <property type="term" value="F:nucleotidase activity"/>
    <property type="evidence" value="ECO:0007669"/>
    <property type="project" value="InterPro"/>
</dbReference>
<dbReference type="InterPro" id="IPR030048">
    <property type="entry name" value="SurE"/>
</dbReference>
<keyword evidence="3" id="KW-0378">Hydrolase</keyword>
<reference evidence="5" key="1">
    <citation type="submission" date="2023-06" db="EMBL/GenBank/DDBJ databases">
        <title>Draft genome of Marssonina rosae.</title>
        <authorList>
            <person name="Cheng Q."/>
        </authorList>
    </citation>
    <scope>NUCLEOTIDE SEQUENCE</scope>
    <source>
        <strain evidence="5">R4</strain>
    </source>
</reference>
<organism evidence="5 6">
    <name type="scientific">Diplocarpon rosae</name>
    <dbReference type="NCBI Taxonomy" id="946125"/>
    <lineage>
        <taxon>Eukaryota</taxon>
        <taxon>Fungi</taxon>
        <taxon>Dikarya</taxon>
        <taxon>Ascomycota</taxon>
        <taxon>Pezizomycotina</taxon>
        <taxon>Leotiomycetes</taxon>
        <taxon>Helotiales</taxon>
        <taxon>Drepanopezizaceae</taxon>
        <taxon>Diplocarpon</taxon>
    </lineage>
</organism>
<comment type="caution">
    <text evidence="5">The sequence shown here is derived from an EMBL/GenBank/DDBJ whole genome shotgun (WGS) entry which is preliminary data.</text>
</comment>
<keyword evidence="2" id="KW-0479">Metal-binding</keyword>
<evidence type="ECO:0000256" key="3">
    <source>
        <dbReference type="ARBA" id="ARBA00022801"/>
    </source>
</evidence>
<dbReference type="PANTHER" id="PTHR30457">
    <property type="entry name" value="5'-NUCLEOTIDASE SURE"/>
    <property type="match status" value="1"/>
</dbReference>
<dbReference type="PANTHER" id="PTHR30457:SF0">
    <property type="entry name" value="PHOSPHATASE, PUTATIVE (AFU_ORTHOLOGUE AFUA_4G01070)-RELATED"/>
    <property type="match status" value="1"/>
</dbReference>
<evidence type="ECO:0000256" key="1">
    <source>
        <dbReference type="ARBA" id="ARBA00011062"/>
    </source>
</evidence>
<dbReference type="EMBL" id="JAUBYV010000010">
    <property type="protein sequence ID" value="KAK2624497.1"/>
    <property type="molecule type" value="Genomic_DNA"/>
</dbReference>
<dbReference type="InterPro" id="IPR036523">
    <property type="entry name" value="SurE-like_sf"/>
</dbReference>
<proteinExistence type="inferred from homology"/>
<dbReference type="InterPro" id="IPR002828">
    <property type="entry name" value="SurE-like_Pase/nucleotidase"/>
</dbReference>
<evidence type="ECO:0000256" key="2">
    <source>
        <dbReference type="ARBA" id="ARBA00022723"/>
    </source>
</evidence>
<evidence type="ECO:0000313" key="6">
    <source>
        <dbReference type="Proteomes" id="UP001285354"/>
    </source>
</evidence>
<dbReference type="Proteomes" id="UP001285354">
    <property type="component" value="Unassembled WGS sequence"/>
</dbReference>
<protein>
    <recommendedName>
        <fullName evidence="4">Survival protein SurE-like phosphatase/nucleotidase domain-containing protein</fullName>
    </recommendedName>
</protein>
<keyword evidence="6" id="KW-1185">Reference proteome</keyword>
<comment type="similarity">
    <text evidence="1">Belongs to the SurE nucleotidase family.</text>
</comment>
<evidence type="ECO:0000313" key="5">
    <source>
        <dbReference type="EMBL" id="KAK2624497.1"/>
    </source>
</evidence>
<evidence type="ECO:0000259" key="4">
    <source>
        <dbReference type="Pfam" id="PF01975"/>
    </source>
</evidence>
<dbReference type="Pfam" id="PF01975">
    <property type="entry name" value="SurE"/>
    <property type="match status" value="1"/>
</dbReference>
<gene>
    <name evidence="5" type="ORF">QTJ16_006447</name>
</gene>
<feature type="domain" description="Survival protein SurE-like phosphatase/nucleotidase" evidence="4">
    <location>
        <begin position="49"/>
        <end position="254"/>
    </location>
</feature>
<dbReference type="AlphaFoldDB" id="A0AAD9WAM2"/>
<dbReference type="SUPFAM" id="SSF64167">
    <property type="entry name" value="SurE-like"/>
    <property type="match status" value="1"/>
</dbReference>
<sequence length="337" mass="35906">MMRSSLAGVASTAATLFPYPFQAISSSQQKSATLPVITVGSLYGNKVDIVMSNDDGWAEMNIRAFYDALNYYNRHISPANSSVVLSAPALNMSGTGSLNGTAELVKDGCQFGSCPASSPGIGFNSSDPHLNYVNAFPVTAMSYGITTLSPKIFGGPPDFAVSGPNVGSNFDIQVPFSGTVGAAVAAINLGIPAISFSGKSGSQISYTDEPVPFYAKAYAELAVWITFTLTRHPIKPYLPEGVWLNVNFPTVDWDTKTCVNYKEFKFILSRIYPAIPFVDAPDVKTCGSDRLPTERSVLERSGCYVSISVGNKSKLDAGEAAQKVVLEKLSDLLSCLP</sequence>
<name>A0AAD9WAM2_9HELO</name>
<dbReference type="Gene3D" id="3.40.1210.10">
    <property type="entry name" value="Survival protein SurE-like phosphatase/nucleotidase"/>
    <property type="match status" value="1"/>
</dbReference>
<accession>A0AAD9WAM2</accession>